<dbReference type="Proteomes" id="UP001327027">
    <property type="component" value="Unassembled WGS sequence"/>
</dbReference>
<gene>
    <name evidence="2" type="ORF">U6A24_10475</name>
</gene>
<evidence type="ECO:0000313" key="2">
    <source>
        <dbReference type="EMBL" id="MEB3345890.1"/>
    </source>
</evidence>
<proteinExistence type="predicted"/>
<dbReference type="SUPFAM" id="SSF63825">
    <property type="entry name" value="YWTD domain"/>
    <property type="match status" value="1"/>
</dbReference>
<sequence length="358" mass="38955">MKLNTLFLSIFTLGILLVSCSSDDDGMELPKGDFDNGILISHEGTFGGVTGSVSFIPNDFSTIQNDIYNATNGEDLGVFQQSIGFNGDLAFIVVDNANTITVVNRYTFEKVSTITTGLSTPRYITFFNNKGYVTNWGDTASSTDDFIAVVNLTDYTVESTTIPVSEGPEQILERNGNLYVSHKGGFGFNNVVTVINTSNNQTQELIVGDKPDELAFDTAGDLWVLCEGRTTFDADFNIIDQTPGTLVKINTTTNVVDTTINFEGTNQPSLMTYSNGTIYFYLNSAVYSMSETSTTLPTASIISGDFDFYGMQVNENKLYAVDAGDFASSGIMKVFDLSNNQETNSMTVGIVPAKIYFN</sequence>
<feature type="chain" id="PRO_5045490563" evidence="1">
    <location>
        <begin position="24"/>
        <end position="358"/>
    </location>
</feature>
<dbReference type="EMBL" id="JAYKLX010000004">
    <property type="protein sequence ID" value="MEB3345890.1"/>
    <property type="molecule type" value="Genomic_DNA"/>
</dbReference>
<feature type="signal peptide" evidence="1">
    <location>
        <begin position="1"/>
        <end position="23"/>
    </location>
</feature>
<comment type="caution">
    <text evidence="2">The sequence shown here is derived from an EMBL/GenBank/DDBJ whole genome shotgun (WGS) entry which is preliminary data.</text>
</comment>
<dbReference type="InterPro" id="IPR015943">
    <property type="entry name" value="WD40/YVTN_repeat-like_dom_sf"/>
</dbReference>
<dbReference type="PROSITE" id="PS51257">
    <property type="entry name" value="PROKAR_LIPOPROTEIN"/>
    <property type="match status" value="1"/>
</dbReference>
<organism evidence="2 3">
    <name type="scientific">Aquimarina gracilis</name>
    <dbReference type="NCBI Taxonomy" id="874422"/>
    <lineage>
        <taxon>Bacteria</taxon>
        <taxon>Pseudomonadati</taxon>
        <taxon>Bacteroidota</taxon>
        <taxon>Flavobacteriia</taxon>
        <taxon>Flavobacteriales</taxon>
        <taxon>Flavobacteriaceae</taxon>
        <taxon>Aquimarina</taxon>
    </lineage>
</organism>
<evidence type="ECO:0000256" key="1">
    <source>
        <dbReference type="SAM" id="SignalP"/>
    </source>
</evidence>
<protein>
    <submittedName>
        <fullName evidence="2">DUF5074 domain-containing protein</fullName>
    </submittedName>
</protein>
<dbReference type="Gene3D" id="2.130.10.10">
    <property type="entry name" value="YVTN repeat-like/Quinoprotein amine dehydrogenase"/>
    <property type="match status" value="1"/>
</dbReference>
<evidence type="ECO:0000313" key="3">
    <source>
        <dbReference type="Proteomes" id="UP001327027"/>
    </source>
</evidence>
<reference evidence="2 3" key="1">
    <citation type="journal article" date="2013" name="Int. J. Syst. Evol. Microbiol.">
        <title>Aquimarina gracilis sp. nov., isolated from the gut microflora of a mussel, Mytilus coruscus, and emended description of Aquimarina spongiae.</title>
        <authorList>
            <person name="Park S.C."/>
            <person name="Choe H.N."/>
            <person name="Baik K.S."/>
            <person name="Seong C.N."/>
        </authorList>
    </citation>
    <scope>NUCLEOTIDE SEQUENCE [LARGE SCALE GENOMIC DNA]</scope>
    <source>
        <strain evidence="2 3">PSC32</strain>
    </source>
</reference>
<name>A0ABU5ZUY0_9FLAO</name>
<dbReference type="RefSeq" id="WP_324179918.1">
    <property type="nucleotide sequence ID" value="NZ_BAABAW010000007.1"/>
</dbReference>
<keyword evidence="1" id="KW-0732">Signal</keyword>
<dbReference type="InterPro" id="IPR031815">
    <property type="entry name" value="DUF5074"/>
</dbReference>
<accession>A0ABU5ZUY0</accession>
<dbReference type="Pfam" id="PF16819">
    <property type="entry name" value="DUF5074"/>
    <property type="match status" value="1"/>
</dbReference>
<keyword evidence="3" id="KW-1185">Reference proteome</keyword>